<reference evidence="1 2" key="1">
    <citation type="submission" date="2017-04" db="EMBL/GenBank/DDBJ databases">
        <title>A new member of the family Flavobacteriaceae isolated from ascidians.</title>
        <authorList>
            <person name="Chen L."/>
        </authorList>
    </citation>
    <scope>NUCLEOTIDE SEQUENCE [LARGE SCALE GENOMIC DNA]</scope>
    <source>
        <strain evidence="1 2">HQA918</strain>
    </source>
</reference>
<name>A0A2A4G625_9FLAO</name>
<dbReference type="AlphaFoldDB" id="A0A2A4G625"/>
<dbReference type="Proteomes" id="UP000219559">
    <property type="component" value="Unassembled WGS sequence"/>
</dbReference>
<gene>
    <name evidence="1" type="ORF">B7P33_14595</name>
</gene>
<accession>A0A2A4G625</accession>
<protein>
    <submittedName>
        <fullName evidence="1">Uncharacterized protein</fullName>
    </submittedName>
</protein>
<keyword evidence="2" id="KW-1185">Reference proteome</keyword>
<dbReference type="EMBL" id="NBWU01000005">
    <property type="protein sequence ID" value="PCE63438.1"/>
    <property type="molecule type" value="Genomic_DNA"/>
</dbReference>
<evidence type="ECO:0000313" key="2">
    <source>
        <dbReference type="Proteomes" id="UP000219559"/>
    </source>
</evidence>
<comment type="caution">
    <text evidence="1">The sequence shown here is derived from an EMBL/GenBank/DDBJ whole genome shotgun (WGS) entry which is preliminary data.</text>
</comment>
<proteinExistence type="predicted"/>
<sequence length="628" mass="67548">MYGQATLEGYTGVSRSGSRYQVSQDVYVNSTIANISDATILIRNNGRLRFGPNAQAVFGEVDGVGDDGLPKVKGRVLIIEESNSVTHGVDNYNNGNARFQSGCDITLNGVTWISKTSSRSDFDIRTGATVRFNNSEIVLDGANNTFVHFASADVEINGLRIDNQRGQVALEFARDGIPTVLNGLDLVDNNPTSSHRHFVFINNTDTRYQLDNFKSRNVSIHEGSGFIAQLNNPLGNIPKGSSTGGVLEVHRDVNINAVREDGSAAAGVRLLVERIGGTAYTQNLNLDGNGEQTVRLLQYLVPHGTLTASQQNNYSIGLLDYNLRLYANNHTVDFVPGVNGENYISNVLLFNDSNITEQNPANAATIAGIAVDHVAETITVSANIDLCQLYDYLKWEKVSTSPYSPTLNSLAATVSGGTLDIGNYQLVITGTNKVAACDKFNKVQSNVVGTIPDPTNNLAIAFTDPNGSYKLVRLSNLQNNVLTLTDNNSSTELANFPNISGVYSLVTQSNSNSVSVKATRDGYSNWAVDLDLSNGDDVFSFVVVQSSLAGNAATLANQESIKFLLHKMLQHSSGIKATIGDQSSTPINLTTNSISGSAPAEENQEEIIQLAQRVLLNTTVIKNQLGNN</sequence>
<organism evidence="1 2">
    <name type="scientific">Sediminicola luteus</name>
    <dbReference type="NCBI Taxonomy" id="319238"/>
    <lineage>
        <taxon>Bacteria</taxon>
        <taxon>Pseudomonadati</taxon>
        <taxon>Bacteroidota</taxon>
        <taxon>Flavobacteriia</taxon>
        <taxon>Flavobacteriales</taxon>
        <taxon>Flavobacteriaceae</taxon>
        <taxon>Sediminicola</taxon>
    </lineage>
</organism>
<evidence type="ECO:0000313" key="1">
    <source>
        <dbReference type="EMBL" id="PCE63438.1"/>
    </source>
</evidence>